<evidence type="ECO:0000256" key="1">
    <source>
        <dbReference type="ARBA" id="ARBA00006270"/>
    </source>
</evidence>
<evidence type="ECO:0000313" key="4">
    <source>
        <dbReference type="Proteomes" id="UP000289738"/>
    </source>
</evidence>
<comment type="caution">
    <text evidence="3">The sequence shown here is derived from an EMBL/GenBank/DDBJ whole genome shotgun (WGS) entry which is preliminary data.</text>
</comment>
<dbReference type="Gene3D" id="3.40.50.300">
    <property type="entry name" value="P-loop containing nucleotide triphosphate hydrolases"/>
    <property type="match status" value="1"/>
</dbReference>
<dbReference type="Proteomes" id="UP000289738">
    <property type="component" value="Chromosome A07"/>
</dbReference>
<dbReference type="NCBIfam" id="TIGR00231">
    <property type="entry name" value="small_GTP"/>
    <property type="match status" value="1"/>
</dbReference>
<gene>
    <name evidence="3" type="ORF">Ahy_A07g037302</name>
</gene>
<sequence length="204" mass="22532">MQRRHGGGSSSARLGGRRERRECGTERRRGGGATCGLNLEGGVEETTRVGTGRVGDWEFSDGGYRAITSAYYRGAVGALLVYDVTRHITFENVERWLKELRDHTDANIIVMLVGNKADLRHLRSVSTEDATAFAERENIFFMETSALESMNVDNAFTQVLTQIYRLMTRKALEAGNDPAGLPQGQTISVGNKDDVSAIKKFITK</sequence>
<organism evidence="3 4">
    <name type="scientific">Arachis hypogaea</name>
    <name type="common">Peanut</name>
    <dbReference type="NCBI Taxonomy" id="3818"/>
    <lineage>
        <taxon>Eukaryota</taxon>
        <taxon>Viridiplantae</taxon>
        <taxon>Streptophyta</taxon>
        <taxon>Embryophyta</taxon>
        <taxon>Tracheophyta</taxon>
        <taxon>Spermatophyta</taxon>
        <taxon>Magnoliopsida</taxon>
        <taxon>eudicotyledons</taxon>
        <taxon>Gunneridae</taxon>
        <taxon>Pentapetalae</taxon>
        <taxon>rosids</taxon>
        <taxon>fabids</taxon>
        <taxon>Fabales</taxon>
        <taxon>Fabaceae</taxon>
        <taxon>Papilionoideae</taxon>
        <taxon>50 kb inversion clade</taxon>
        <taxon>dalbergioids sensu lato</taxon>
        <taxon>Dalbergieae</taxon>
        <taxon>Pterocarpus clade</taxon>
        <taxon>Arachis</taxon>
    </lineage>
</organism>
<evidence type="ECO:0000313" key="3">
    <source>
        <dbReference type="EMBL" id="RYR50675.1"/>
    </source>
</evidence>
<evidence type="ECO:0000256" key="2">
    <source>
        <dbReference type="SAM" id="MobiDB-lite"/>
    </source>
</evidence>
<dbReference type="PROSITE" id="PS51419">
    <property type="entry name" value="RAB"/>
    <property type="match status" value="1"/>
</dbReference>
<name>A0A445CIC3_ARAHY</name>
<keyword evidence="4" id="KW-1185">Reference proteome</keyword>
<dbReference type="PRINTS" id="PR00449">
    <property type="entry name" value="RASTRNSFRMNG"/>
</dbReference>
<protein>
    <recommendedName>
        <fullName evidence="5">Ras-related protein RABA1f</fullName>
    </recommendedName>
</protein>
<dbReference type="SUPFAM" id="SSF52540">
    <property type="entry name" value="P-loop containing nucleoside triphosphate hydrolases"/>
    <property type="match status" value="1"/>
</dbReference>
<feature type="region of interest" description="Disordered" evidence="2">
    <location>
        <begin position="1"/>
        <end position="31"/>
    </location>
</feature>
<dbReference type="SMART" id="SM00175">
    <property type="entry name" value="RAB"/>
    <property type="match status" value="1"/>
</dbReference>
<dbReference type="InterPro" id="IPR027417">
    <property type="entry name" value="P-loop_NTPase"/>
</dbReference>
<dbReference type="Pfam" id="PF00071">
    <property type="entry name" value="Ras"/>
    <property type="match status" value="1"/>
</dbReference>
<dbReference type="InterPro" id="IPR001806">
    <property type="entry name" value="Small_GTPase"/>
</dbReference>
<feature type="compositionally biased region" description="Basic and acidic residues" evidence="2">
    <location>
        <begin position="16"/>
        <end position="29"/>
    </location>
</feature>
<dbReference type="PROSITE" id="PS51421">
    <property type="entry name" value="RAS"/>
    <property type="match status" value="1"/>
</dbReference>
<accession>A0A445CIC3</accession>
<dbReference type="InterPro" id="IPR005225">
    <property type="entry name" value="Small_GTP-bd"/>
</dbReference>
<dbReference type="SMART" id="SM00173">
    <property type="entry name" value="RAS"/>
    <property type="match status" value="1"/>
</dbReference>
<dbReference type="GO" id="GO:0003924">
    <property type="term" value="F:GTPase activity"/>
    <property type="evidence" value="ECO:0007669"/>
    <property type="project" value="InterPro"/>
</dbReference>
<reference evidence="3 4" key="1">
    <citation type="submission" date="2019-01" db="EMBL/GenBank/DDBJ databases">
        <title>Sequencing of cultivated peanut Arachis hypogaea provides insights into genome evolution and oil improvement.</title>
        <authorList>
            <person name="Chen X."/>
        </authorList>
    </citation>
    <scope>NUCLEOTIDE SEQUENCE [LARGE SCALE GENOMIC DNA]</scope>
    <source>
        <strain evidence="4">cv. Fuhuasheng</strain>
        <tissue evidence="3">Leaves</tissue>
    </source>
</reference>
<dbReference type="FunFam" id="3.40.50.300:FF:001447">
    <property type="entry name" value="Ras-related protein Rab-1B"/>
    <property type="match status" value="1"/>
</dbReference>
<proteinExistence type="inferred from homology"/>
<evidence type="ECO:0008006" key="5">
    <source>
        <dbReference type="Google" id="ProtNLM"/>
    </source>
</evidence>
<dbReference type="SMART" id="SM00174">
    <property type="entry name" value="RHO"/>
    <property type="match status" value="1"/>
</dbReference>
<dbReference type="EMBL" id="SDMP01000007">
    <property type="protein sequence ID" value="RYR50675.1"/>
    <property type="molecule type" value="Genomic_DNA"/>
</dbReference>
<dbReference type="AlphaFoldDB" id="A0A445CIC3"/>
<dbReference type="InterPro" id="IPR050209">
    <property type="entry name" value="Rab_GTPases_membrane_traffic"/>
</dbReference>
<dbReference type="GO" id="GO:0005525">
    <property type="term" value="F:GTP binding"/>
    <property type="evidence" value="ECO:0007669"/>
    <property type="project" value="InterPro"/>
</dbReference>
<dbReference type="PANTHER" id="PTHR47979">
    <property type="entry name" value="DRAB11-RELATED"/>
    <property type="match status" value="1"/>
</dbReference>
<comment type="similarity">
    <text evidence="1">Belongs to the small GTPase superfamily. Rab family.</text>
</comment>